<dbReference type="Gene3D" id="3.30.950.10">
    <property type="entry name" value="Methyltransferase, Cobalt-precorrin-4 Transmethylase, Domain 2"/>
    <property type="match status" value="1"/>
</dbReference>
<dbReference type="UniPathway" id="UPA00148"/>
<dbReference type="GO" id="GO:0008276">
    <property type="term" value="F:protein methyltransferase activity"/>
    <property type="evidence" value="ECO:0007669"/>
    <property type="project" value="InterPro"/>
</dbReference>
<proteinExistence type="predicted"/>
<dbReference type="GO" id="GO:0032259">
    <property type="term" value="P:methylation"/>
    <property type="evidence" value="ECO:0007669"/>
    <property type="project" value="UniProtKB-KW"/>
</dbReference>
<evidence type="ECO:0000256" key="5">
    <source>
        <dbReference type="ARBA" id="ARBA00022691"/>
    </source>
</evidence>
<dbReference type="InterPro" id="IPR014777">
    <property type="entry name" value="4pyrrole_Mease_sub1"/>
</dbReference>
<dbReference type="NCBIfam" id="TIGR02467">
    <property type="entry name" value="CbiE"/>
    <property type="match status" value="1"/>
</dbReference>
<dbReference type="InterPro" id="IPR035996">
    <property type="entry name" value="4pyrrol_Methylase_sf"/>
</dbReference>
<keyword evidence="8" id="KW-1185">Reference proteome</keyword>
<evidence type="ECO:0000313" key="7">
    <source>
        <dbReference type="EMBL" id="SHD77585.1"/>
    </source>
</evidence>
<dbReference type="HOGENOM" id="CLU_089162_2_0_9"/>
<name>M1ZA67_9FIRM</name>
<dbReference type="GO" id="GO:0009236">
    <property type="term" value="P:cobalamin biosynthetic process"/>
    <property type="evidence" value="ECO:0007669"/>
    <property type="project" value="UniProtKB-UniPathway"/>
</dbReference>
<dbReference type="PANTHER" id="PTHR43182">
    <property type="entry name" value="COBALT-PRECORRIN-6B C(15)-METHYLTRANSFERASE (DECARBOXYLATING)"/>
    <property type="match status" value="1"/>
</dbReference>
<dbReference type="PANTHER" id="PTHR43182:SF1">
    <property type="entry name" value="COBALT-PRECORRIN-7 C(5)-METHYLTRANSFERASE"/>
    <property type="match status" value="1"/>
</dbReference>
<accession>M1ZA67</accession>
<keyword evidence="5" id="KW-0949">S-adenosyl-L-methionine</keyword>
<dbReference type="EMBL" id="LT669839">
    <property type="protein sequence ID" value="SHD77585.1"/>
    <property type="molecule type" value="Genomic_DNA"/>
</dbReference>
<reference evidence="7 8" key="1">
    <citation type="submission" date="2016-11" db="EMBL/GenBank/DDBJ databases">
        <authorList>
            <person name="Manzoor S."/>
        </authorList>
    </citation>
    <scope>NUCLEOTIDE SEQUENCE [LARGE SCALE GENOMIC DNA]</scope>
    <source>
        <strain evidence="7">Clostridium ultunense strain Esp</strain>
    </source>
</reference>
<organism evidence="7 8">
    <name type="scientific">[Clostridium] ultunense Esp</name>
    <dbReference type="NCBI Taxonomy" id="1288971"/>
    <lineage>
        <taxon>Bacteria</taxon>
        <taxon>Bacillati</taxon>
        <taxon>Bacillota</taxon>
        <taxon>Tissierellia</taxon>
        <taxon>Tissierellales</taxon>
        <taxon>Tepidimicrobiaceae</taxon>
        <taxon>Schnuerera</taxon>
    </lineage>
</organism>
<dbReference type="Gene3D" id="3.40.1010.10">
    <property type="entry name" value="Cobalt-precorrin-4 Transmethylase, Domain 1"/>
    <property type="match status" value="1"/>
</dbReference>
<dbReference type="InterPro" id="IPR000878">
    <property type="entry name" value="4pyrrol_Mease"/>
</dbReference>
<keyword evidence="2" id="KW-0169">Cobalamin biosynthesis</keyword>
<dbReference type="SUPFAM" id="SSF53790">
    <property type="entry name" value="Tetrapyrrole methylase"/>
    <property type="match status" value="1"/>
</dbReference>
<dbReference type="AlphaFoldDB" id="M1ZA67"/>
<dbReference type="Pfam" id="PF00590">
    <property type="entry name" value="TP_methylase"/>
    <property type="match status" value="1"/>
</dbReference>
<evidence type="ECO:0000256" key="1">
    <source>
        <dbReference type="ARBA" id="ARBA00004953"/>
    </source>
</evidence>
<dbReference type="Proteomes" id="UP000245423">
    <property type="component" value="Chromosome 1"/>
</dbReference>
<dbReference type="InterPro" id="IPR014776">
    <property type="entry name" value="4pyrrole_Mease_sub2"/>
</dbReference>
<keyword evidence="3 7" id="KW-0489">Methyltransferase</keyword>
<dbReference type="CDD" id="cd11644">
    <property type="entry name" value="Precorrin-6Y-MT"/>
    <property type="match status" value="1"/>
</dbReference>
<sequence>MVAGIGPGNPRFLTMEVKDAIENFEKVVAFGRVSNSLGHIRKDFIRIEKIAHIDKLLEEYEDILILASGDPCFYGIVEYLKRENIKIEKILPGLSSFQYMMAKLGITWQGANFLSLHGRKGKLESVKDYKLSIILTDKDNTPSRISKSLYEMGVKGRIYVGFNLSYEDERIIKAEIGKKIDDITPLAVVVIENEMD</sequence>
<gene>
    <name evidence="7" type="ORF">CUESP1_2231</name>
</gene>
<comment type="pathway">
    <text evidence="1">Cofactor biosynthesis; adenosylcobalamin biosynthesis.</text>
</comment>
<dbReference type="RefSeq" id="WP_005584659.1">
    <property type="nucleotide sequence ID" value="NZ_LT669839.1"/>
</dbReference>
<dbReference type="InterPro" id="IPR050714">
    <property type="entry name" value="Cobalamin_biosynth_MTase"/>
</dbReference>
<evidence type="ECO:0000259" key="6">
    <source>
        <dbReference type="Pfam" id="PF00590"/>
    </source>
</evidence>
<dbReference type="InterPro" id="IPR012818">
    <property type="entry name" value="CbiE"/>
</dbReference>
<evidence type="ECO:0000313" key="8">
    <source>
        <dbReference type="Proteomes" id="UP000245423"/>
    </source>
</evidence>
<evidence type="ECO:0000256" key="4">
    <source>
        <dbReference type="ARBA" id="ARBA00022679"/>
    </source>
</evidence>
<keyword evidence="4 7" id="KW-0808">Transferase</keyword>
<feature type="domain" description="Tetrapyrrole methylase" evidence="6">
    <location>
        <begin position="2"/>
        <end position="177"/>
    </location>
</feature>
<protein>
    <submittedName>
        <fullName evidence="7">Precorrin-6y C5,15-methyltransferase (Decarboxylating), CbiE subunit</fullName>
    </submittedName>
</protein>
<evidence type="ECO:0000256" key="3">
    <source>
        <dbReference type="ARBA" id="ARBA00022603"/>
    </source>
</evidence>
<evidence type="ECO:0000256" key="2">
    <source>
        <dbReference type="ARBA" id="ARBA00022573"/>
    </source>
</evidence>